<name>A0AAD6IYS9_DREDA</name>
<dbReference type="GO" id="GO:0016491">
    <property type="term" value="F:oxidoreductase activity"/>
    <property type="evidence" value="ECO:0007669"/>
    <property type="project" value="UniProtKB-KW"/>
</dbReference>
<evidence type="ECO:0000256" key="5">
    <source>
        <dbReference type="ARBA" id="ARBA00023002"/>
    </source>
</evidence>
<evidence type="ECO:0000256" key="2">
    <source>
        <dbReference type="ARBA" id="ARBA00005466"/>
    </source>
</evidence>
<dbReference type="EMBL" id="JAQGDS010000006">
    <property type="protein sequence ID" value="KAJ6260040.1"/>
    <property type="molecule type" value="Genomic_DNA"/>
</dbReference>
<dbReference type="AlphaFoldDB" id="A0AAD6IYS9"/>
<dbReference type="InterPro" id="IPR006094">
    <property type="entry name" value="Oxid_FAD_bind_N"/>
</dbReference>
<dbReference type="InterPro" id="IPR036318">
    <property type="entry name" value="FAD-bd_PCMH-like_sf"/>
</dbReference>
<evidence type="ECO:0000256" key="4">
    <source>
        <dbReference type="ARBA" id="ARBA00022827"/>
    </source>
</evidence>
<comment type="caution">
    <text evidence="7">The sequence shown here is derived from an EMBL/GenBank/DDBJ whole genome shotgun (WGS) entry which is preliminary data.</text>
</comment>
<keyword evidence="4" id="KW-0274">FAD</keyword>
<gene>
    <name evidence="7" type="ORF">Dda_5686</name>
</gene>
<dbReference type="InterPro" id="IPR016169">
    <property type="entry name" value="FAD-bd_PCMH_sub2"/>
</dbReference>
<dbReference type="PANTHER" id="PTHR42973:SF39">
    <property type="entry name" value="FAD-BINDING PCMH-TYPE DOMAIN-CONTAINING PROTEIN"/>
    <property type="match status" value="1"/>
</dbReference>
<dbReference type="PANTHER" id="PTHR42973">
    <property type="entry name" value="BINDING OXIDOREDUCTASE, PUTATIVE (AFU_ORTHOLOGUE AFUA_1G17690)-RELATED"/>
    <property type="match status" value="1"/>
</dbReference>
<organism evidence="7 8">
    <name type="scientific">Drechslerella dactyloides</name>
    <name type="common">Nematode-trapping fungus</name>
    <name type="synonym">Arthrobotrys dactyloides</name>
    <dbReference type="NCBI Taxonomy" id="74499"/>
    <lineage>
        <taxon>Eukaryota</taxon>
        <taxon>Fungi</taxon>
        <taxon>Dikarya</taxon>
        <taxon>Ascomycota</taxon>
        <taxon>Pezizomycotina</taxon>
        <taxon>Orbiliomycetes</taxon>
        <taxon>Orbiliales</taxon>
        <taxon>Orbiliaceae</taxon>
        <taxon>Drechslerella</taxon>
    </lineage>
</organism>
<dbReference type="Gene3D" id="3.30.465.10">
    <property type="match status" value="1"/>
</dbReference>
<dbReference type="PROSITE" id="PS51387">
    <property type="entry name" value="FAD_PCMH"/>
    <property type="match status" value="1"/>
</dbReference>
<keyword evidence="5" id="KW-0560">Oxidoreductase</keyword>
<comment type="similarity">
    <text evidence="2">Belongs to the oxygen-dependent FAD-linked oxidoreductase family.</text>
</comment>
<dbReference type="Pfam" id="PF01565">
    <property type="entry name" value="FAD_binding_4"/>
    <property type="match status" value="1"/>
</dbReference>
<evidence type="ECO:0000256" key="3">
    <source>
        <dbReference type="ARBA" id="ARBA00022630"/>
    </source>
</evidence>
<evidence type="ECO:0000259" key="6">
    <source>
        <dbReference type="PROSITE" id="PS51387"/>
    </source>
</evidence>
<evidence type="ECO:0000313" key="7">
    <source>
        <dbReference type="EMBL" id="KAJ6260040.1"/>
    </source>
</evidence>
<dbReference type="Proteomes" id="UP001221413">
    <property type="component" value="Unassembled WGS sequence"/>
</dbReference>
<dbReference type="SUPFAM" id="SSF56176">
    <property type="entry name" value="FAD-binding/transporter-associated domain-like"/>
    <property type="match status" value="1"/>
</dbReference>
<protein>
    <recommendedName>
        <fullName evidence="6">FAD-binding PCMH-type domain-containing protein</fullName>
    </recommendedName>
</protein>
<dbReference type="InterPro" id="IPR016166">
    <property type="entry name" value="FAD-bd_PCMH"/>
</dbReference>
<accession>A0AAD6IYS9</accession>
<sequence length="413" mass="45390">MSRPGIQELLGPRLSDQASIAFSSSAAPRWSEYEAPKAQIVVSVFTARDVVETVKYCNEHGVKFLAQTSGHGWGITWTLCENDVIINLRELNSVAVDKVAGSATIGGGAIIKEIVDEVYKNEMHVVSGGCNCVSTGFMLGGGLGRLMGEYGLAIDNLLSVDLVTANGDLITVTPKNPSEDLWWAIRGAGHNFGIVTSYTIRAYPWINGGVHWSGNLIFTGDQVKDVTKAIDQLDFEKPMSVHYYFSVDPTSSKPVVLVNPYYAGTVEEARKAFKSLIDLNPVADLTGPITWDEVNTGADFFCQKGARKVAYTAGLKKLDSDAFKNIWDKYVAFINQHGVDKVGQSGVLIECYSYVTARAVEYTSTAYPHRDVNFHAASLLWYNDTSLDKDAEEFGSFSREQWISTSREHREHA</sequence>
<dbReference type="InterPro" id="IPR050416">
    <property type="entry name" value="FAD-linked_Oxidoreductase"/>
</dbReference>
<proteinExistence type="inferred from homology"/>
<comment type="cofactor">
    <cofactor evidence="1">
        <name>FAD</name>
        <dbReference type="ChEBI" id="CHEBI:57692"/>
    </cofactor>
</comment>
<reference evidence="7" key="1">
    <citation type="submission" date="2023-01" db="EMBL/GenBank/DDBJ databases">
        <title>The chitinases involved in constricting ring structure development in the nematode-trapping fungus Drechslerella dactyloides.</title>
        <authorList>
            <person name="Wang R."/>
            <person name="Zhang L."/>
            <person name="Tang P."/>
            <person name="Li S."/>
            <person name="Liang L."/>
        </authorList>
    </citation>
    <scope>NUCLEOTIDE SEQUENCE</scope>
    <source>
        <strain evidence="7">YMF1.00031</strain>
    </source>
</reference>
<dbReference type="Gene3D" id="3.40.462.20">
    <property type="match status" value="1"/>
</dbReference>
<keyword evidence="3" id="KW-0285">Flavoprotein</keyword>
<evidence type="ECO:0000256" key="1">
    <source>
        <dbReference type="ARBA" id="ARBA00001974"/>
    </source>
</evidence>
<keyword evidence="8" id="KW-1185">Reference proteome</keyword>
<evidence type="ECO:0000313" key="8">
    <source>
        <dbReference type="Proteomes" id="UP001221413"/>
    </source>
</evidence>
<dbReference type="GO" id="GO:0071949">
    <property type="term" value="F:FAD binding"/>
    <property type="evidence" value="ECO:0007669"/>
    <property type="project" value="InterPro"/>
</dbReference>
<feature type="domain" description="FAD-binding PCMH-type" evidence="6">
    <location>
        <begin position="33"/>
        <end position="205"/>
    </location>
</feature>